<dbReference type="InterPro" id="IPR008515">
    <property type="entry name" value="Ubiquitin-like_Pup"/>
</dbReference>
<dbReference type="GO" id="GO:0019941">
    <property type="term" value="P:modification-dependent protein catabolic process"/>
    <property type="evidence" value="ECO:0007669"/>
    <property type="project" value="InterPro"/>
</dbReference>
<dbReference type="AlphaFoldDB" id="A0A6J5ZQ90"/>
<organism evidence="2">
    <name type="scientific">freshwater metagenome</name>
    <dbReference type="NCBI Taxonomy" id="449393"/>
    <lineage>
        <taxon>unclassified sequences</taxon>
        <taxon>metagenomes</taxon>
        <taxon>ecological metagenomes</taxon>
    </lineage>
</organism>
<sequence length="60" mass="6755">MSERESIHRQPQRDEVDEVEVVTSSSAAVFDVTDLLDEIDSVLEENAEEFVKSFVQKGGQ</sequence>
<protein>
    <submittedName>
        <fullName evidence="2">Unannotated protein</fullName>
    </submittedName>
</protein>
<feature type="compositionally biased region" description="Basic and acidic residues" evidence="1">
    <location>
        <begin position="1"/>
        <end position="14"/>
    </location>
</feature>
<dbReference type="GO" id="GO:0070490">
    <property type="term" value="P:protein pupylation"/>
    <property type="evidence" value="ECO:0007669"/>
    <property type="project" value="InterPro"/>
</dbReference>
<dbReference type="NCBIfam" id="TIGR03687">
    <property type="entry name" value="pupylate_cterm"/>
    <property type="match status" value="1"/>
</dbReference>
<reference evidence="2" key="1">
    <citation type="submission" date="2020-05" db="EMBL/GenBank/DDBJ databases">
        <authorList>
            <person name="Chiriac C."/>
            <person name="Salcher M."/>
            <person name="Ghai R."/>
            <person name="Kavagutti S V."/>
        </authorList>
    </citation>
    <scope>NUCLEOTIDE SEQUENCE</scope>
</reference>
<evidence type="ECO:0000313" key="2">
    <source>
        <dbReference type="EMBL" id="CAB4342780.1"/>
    </source>
</evidence>
<name>A0A6J5ZQ90_9ZZZZ</name>
<proteinExistence type="predicted"/>
<dbReference type="GO" id="GO:0070628">
    <property type="term" value="F:proteasome binding"/>
    <property type="evidence" value="ECO:0007669"/>
    <property type="project" value="InterPro"/>
</dbReference>
<evidence type="ECO:0000256" key="1">
    <source>
        <dbReference type="SAM" id="MobiDB-lite"/>
    </source>
</evidence>
<gene>
    <name evidence="2" type="ORF">UFOPK3770_01112</name>
</gene>
<dbReference type="GO" id="GO:0031386">
    <property type="term" value="F:protein tag activity"/>
    <property type="evidence" value="ECO:0007669"/>
    <property type="project" value="InterPro"/>
</dbReference>
<dbReference type="GO" id="GO:0010498">
    <property type="term" value="P:proteasomal protein catabolic process"/>
    <property type="evidence" value="ECO:0007669"/>
    <property type="project" value="InterPro"/>
</dbReference>
<dbReference type="Pfam" id="PF05639">
    <property type="entry name" value="Pup"/>
    <property type="match status" value="1"/>
</dbReference>
<feature type="region of interest" description="Disordered" evidence="1">
    <location>
        <begin position="1"/>
        <end position="20"/>
    </location>
</feature>
<dbReference type="EMBL" id="CAESAJ010000146">
    <property type="protein sequence ID" value="CAB4342780.1"/>
    <property type="molecule type" value="Genomic_DNA"/>
</dbReference>
<accession>A0A6J5ZQ90</accession>